<dbReference type="PROSITE" id="PS50157">
    <property type="entry name" value="ZINC_FINGER_C2H2_2"/>
    <property type="match status" value="2"/>
</dbReference>
<dbReference type="AlphaFoldDB" id="A0A4Y2PUI3"/>
<feature type="domain" description="C2H2-type" evidence="5">
    <location>
        <begin position="302"/>
        <end position="324"/>
    </location>
</feature>
<evidence type="ECO:0000313" key="7">
    <source>
        <dbReference type="EMBL" id="GBN54792.1"/>
    </source>
</evidence>
<dbReference type="CDD" id="cd09276">
    <property type="entry name" value="Rnase_HI_RT_non_LTR"/>
    <property type="match status" value="1"/>
</dbReference>
<keyword evidence="8" id="KW-1185">Reference proteome</keyword>
<evidence type="ECO:0000256" key="1">
    <source>
        <dbReference type="ARBA" id="ARBA00022723"/>
    </source>
</evidence>
<dbReference type="SMART" id="SM00355">
    <property type="entry name" value="ZnF_C2H2"/>
    <property type="match status" value="3"/>
</dbReference>
<proteinExistence type="predicted"/>
<dbReference type="GO" id="GO:0004523">
    <property type="term" value="F:RNA-DNA hybrid ribonuclease activity"/>
    <property type="evidence" value="ECO:0007669"/>
    <property type="project" value="InterPro"/>
</dbReference>
<name>A0A4Y2PUI3_ARAVE</name>
<dbReference type="InterPro" id="IPR012337">
    <property type="entry name" value="RNaseH-like_sf"/>
</dbReference>
<feature type="domain" description="C2H2-type" evidence="5">
    <location>
        <begin position="354"/>
        <end position="382"/>
    </location>
</feature>
<dbReference type="InterPro" id="IPR013087">
    <property type="entry name" value="Znf_C2H2_type"/>
</dbReference>
<feature type="domain" description="RNase H type-1" evidence="6">
    <location>
        <begin position="1"/>
        <end position="137"/>
    </location>
</feature>
<dbReference type="Gene3D" id="3.30.160.60">
    <property type="entry name" value="Classic Zinc Finger"/>
    <property type="match status" value="2"/>
</dbReference>
<accession>A0A4Y2PUI3</accession>
<dbReference type="EMBL" id="BGPR01012149">
    <property type="protein sequence ID" value="GBN54792.1"/>
    <property type="molecule type" value="Genomic_DNA"/>
</dbReference>
<dbReference type="Pfam" id="PF00075">
    <property type="entry name" value="RNase_H"/>
    <property type="match status" value="1"/>
</dbReference>
<dbReference type="GO" id="GO:0005634">
    <property type="term" value="C:nucleus"/>
    <property type="evidence" value="ECO:0007669"/>
    <property type="project" value="UniProtKB-ARBA"/>
</dbReference>
<keyword evidence="3" id="KW-0862">Zinc</keyword>
<gene>
    <name evidence="7" type="ORF">AVEN_227407_1</name>
</gene>
<sequence length="615" mass="70938">MENANLPRKPSTLVRIKSRQALGSFLPHFPQSSYRMLVTECWSSKLNPESTVFQAELYAHQKAVQLATKNPNTKIIIFSDSKASIQAVSNPRSRNKMAREIFASLLENPEIQLNWIKAHFGYQGNEKADQLAKEVADSVSLPQFLHLSKSHLKSQLTKYLLKEWQESWEDGTTGRPIHDIVPRVSLHSVGWNREEILFFTRHGPFPAYFSRFRIDPTSNCSCGQEGTTLHYATECILTISWHLRKPAEHLQKIWFQRVAANQNSRSKIRALSMLIHGSEPGPSHVTQSWSDTDVEWMNNVPMMCDVCKKSFSRKDNLKRHMKKHGDHVCSQCNMKFYRVDKLQERMHTREKKTHPCEQCDQVFPRMSDLLRHKRTDHSAPPAPRIAAAPRARNTLGVYSSHFMTPTSAGKWDLLLFFEEVRPQIHDMIVDELQQKKAIKWYFVSKIRFSRETPDGDVEYCTPYFRSKVVIELDTSMIGDHIEQAFDKIKESLDEFLKNGSGWVFDSVIHMELKTATYHPLAPSSYIPLPSKLAAKKAVINIKNTDQKCFIWSVLAALHPVRQNAEQVSYYTFMEQELRLGKVTCPVHPCKVPIVEKLNNLRINVFGYEDDEVFPL</sequence>
<comment type="caution">
    <text evidence="7">The sequence shown here is derived from an EMBL/GenBank/DDBJ whole genome shotgun (WGS) entry which is preliminary data.</text>
</comment>
<evidence type="ECO:0000259" key="5">
    <source>
        <dbReference type="PROSITE" id="PS50157"/>
    </source>
</evidence>
<protein>
    <recommendedName>
        <fullName evidence="9">RNase H type-1 domain-containing protein</fullName>
    </recommendedName>
</protein>
<organism evidence="7 8">
    <name type="scientific">Araneus ventricosus</name>
    <name type="common">Orbweaver spider</name>
    <name type="synonym">Epeira ventricosa</name>
    <dbReference type="NCBI Taxonomy" id="182803"/>
    <lineage>
        <taxon>Eukaryota</taxon>
        <taxon>Metazoa</taxon>
        <taxon>Ecdysozoa</taxon>
        <taxon>Arthropoda</taxon>
        <taxon>Chelicerata</taxon>
        <taxon>Arachnida</taxon>
        <taxon>Araneae</taxon>
        <taxon>Araneomorphae</taxon>
        <taxon>Entelegynae</taxon>
        <taxon>Araneoidea</taxon>
        <taxon>Araneidae</taxon>
        <taxon>Araneus</taxon>
    </lineage>
</organism>
<dbReference type="Proteomes" id="UP000499080">
    <property type="component" value="Unassembled WGS sequence"/>
</dbReference>
<dbReference type="GO" id="GO:0003676">
    <property type="term" value="F:nucleic acid binding"/>
    <property type="evidence" value="ECO:0007669"/>
    <property type="project" value="InterPro"/>
</dbReference>
<reference evidence="7 8" key="1">
    <citation type="journal article" date="2019" name="Sci. Rep.">
        <title>Orb-weaving spider Araneus ventricosus genome elucidates the spidroin gene catalogue.</title>
        <authorList>
            <person name="Kono N."/>
            <person name="Nakamura H."/>
            <person name="Ohtoshi R."/>
            <person name="Moran D.A.P."/>
            <person name="Shinohara A."/>
            <person name="Yoshida Y."/>
            <person name="Fujiwara M."/>
            <person name="Mori M."/>
            <person name="Tomita M."/>
            <person name="Arakawa K."/>
        </authorList>
    </citation>
    <scope>NUCLEOTIDE SEQUENCE [LARGE SCALE GENOMIC DNA]</scope>
</reference>
<dbReference type="Pfam" id="PF00096">
    <property type="entry name" value="zf-C2H2"/>
    <property type="match status" value="2"/>
</dbReference>
<dbReference type="SUPFAM" id="SSF57667">
    <property type="entry name" value="beta-beta-alpha zinc fingers"/>
    <property type="match status" value="2"/>
</dbReference>
<dbReference type="PANTHER" id="PTHR31511:SF12">
    <property type="entry name" value="RHO TERMINATION FACTOR N-TERMINAL DOMAIN-CONTAINING PROTEIN"/>
    <property type="match status" value="1"/>
</dbReference>
<dbReference type="PROSITE" id="PS00028">
    <property type="entry name" value="ZINC_FINGER_C2H2_1"/>
    <property type="match status" value="2"/>
</dbReference>
<dbReference type="InterPro" id="IPR036397">
    <property type="entry name" value="RNaseH_sf"/>
</dbReference>
<evidence type="ECO:0000256" key="4">
    <source>
        <dbReference type="PROSITE-ProRule" id="PRU00042"/>
    </source>
</evidence>
<evidence type="ECO:0000313" key="8">
    <source>
        <dbReference type="Proteomes" id="UP000499080"/>
    </source>
</evidence>
<keyword evidence="2 4" id="KW-0863">Zinc-finger</keyword>
<keyword evidence="1" id="KW-0479">Metal-binding</keyword>
<dbReference type="FunFam" id="3.30.160.60:FF:000446">
    <property type="entry name" value="Zinc finger protein"/>
    <property type="match status" value="1"/>
</dbReference>
<dbReference type="Gene3D" id="3.30.420.10">
    <property type="entry name" value="Ribonuclease H-like superfamily/Ribonuclease H"/>
    <property type="match status" value="1"/>
</dbReference>
<dbReference type="PROSITE" id="PS50879">
    <property type="entry name" value="RNASE_H_1"/>
    <property type="match status" value="1"/>
</dbReference>
<dbReference type="OrthoDB" id="6515318at2759"/>
<evidence type="ECO:0000259" key="6">
    <source>
        <dbReference type="PROSITE" id="PS50879"/>
    </source>
</evidence>
<dbReference type="SUPFAM" id="SSF53098">
    <property type="entry name" value="Ribonuclease H-like"/>
    <property type="match status" value="1"/>
</dbReference>
<dbReference type="InterPro" id="IPR036236">
    <property type="entry name" value="Znf_C2H2_sf"/>
</dbReference>
<dbReference type="PANTHER" id="PTHR31511">
    <property type="entry name" value="PROTEIN CBG23764"/>
    <property type="match status" value="1"/>
</dbReference>
<evidence type="ECO:0000256" key="2">
    <source>
        <dbReference type="ARBA" id="ARBA00022771"/>
    </source>
</evidence>
<evidence type="ECO:0008006" key="9">
    <source>
        <dbReference type="Google" id="ProtNLM"/>
    </source>
</evidence>
<evidence type="ECO:0000256" key="3">
    <source>
        <dbReference type="ARBA" id="ARBA00022833"/>
    </source>
</evidence>
<dbReference type="InterPro" id="IPR002156">
    <property type="entry name" value="RNaseH_domain"/>
</dbReference>
<dbReference type="GO" id="GO:0008270">
    <property type="term" value="F:zinc ion binding"/>
    <property type="evidence" value="ECO:0007669"/>
    <property type="project" value="UniProtKB-KW"/>
</dbReference>